<dbReference type="SUPFAM" id="SSF81321">
    <property type="entry name" value="Family A G protein-coupled receptor-like"/>
    <property type="match status" value="1"/>
</dbReference>
<dbReference type="AlphaFoldDB" id="A0AAN9BKY1"/>
<dbReference type="InterPro" id="IPR032675">
    <property type="entry name" value="LRR_dom_sf"/>
</dbReference>
<dbReference type="PROSITE" id="PS50041">
    <property type="entry name" value="C_TYPE_LECTIN_2"/>
    <property type="match status" value="1"/>
</dbReference>
<dbReference type="PRINTS" id="PR00261">
    <property type="entry name" value="LDLRECEPTOR"/>
</dbReference>
<keyword evidence="3" id="KW-0433">Leucine-rich repeat</keyword>
<sequence>MRGWNGMDRRFFPAVVEEGSVFVTVCCEHCCTLDWPPCDISLLRFRFTFHQADIAAPQVLPNHQWNCSVPHWPDFQQHFACNLDPECEGGWDEADCPYNYCGAGDTSGSDTCYFMLWPARTGMTWDEANRMCQSEGAHLATMSSAEEWTTVTEALQARKQMVSVFVGLTTATSIPLSIYGRAAMWADNTAAYSVSYKTDISSRRLLCGFFDDRSYDVITLDRGCRDGRVQDEAVALCERNSAVAKDKQSKETIPLQYPENRQWPVPLATCSDGKIVLSFLPCGSLSRDTYVSESVISGSAQNEMNKERGPYFECRSGVQHLPYTLVCDHRHDCADNSDEDFCQFPPCTGDTPLKCGTSHQCISLQQWCDGQSDCYSGEDELDCVSGAKDLLWGKYVAIPPPALVHFDPTANTTSAVTMTTLTPSINDSYTCPDTHFQCPGGGYCMPVFVRCNGVNDCPGHEDEEGCSTYTCPGFYRCRNSRICLHADHVCDGLYHCPLQDDEQYCHIHCPPGCTCLGFASTCPRAFPVHQVPDLRYLDASDSGQSLQHLTHNVMLVRLGVARCGLTDFGNVTLPNLQSLDLSDNHVVSVSTGDLTLFPNLMELYLSGNPLTSILSSTLNLSVDFPFLSTLDVSRVYMKELKLDIFMRTPNLKVLNLSNNGIERIEGTFTFLTQLAVLDARQCPVYDFERNLLKNLQHFQELYAQNYKLCCPLTLPLGFNPSNCLAPFNEVSSCESLLRSDLYRILLSFFSASALLGNLGSLVFRLFVWKQSRGSGFGTFVSHLCVSDFVMGVYLAIIGLADRLYQGSYLWEDNAWRHSVACKVAGFLSLLSCEVSAFIVCFITLDRFLALRFPFSDFRFSSKASHMACAATWLLGVGVAAVPLLPATSHWQFYSQTGICIPLPITRNDFMGRSYSFGVMIVLNFVLFVLMAVGQVFIYTSIQSSRMSLGPDSSRKEQDVNIARRLITIAVTDFLCWFPIGLLGLLASRGVAVPGEVNVAMAILVLPLNSALNPFLYSLNMLLERRRRAQEQCLLQVLETQLLSESNE</sequence>
<feature type="transmembrane region" description="Helical" evidence="13">
    <location>
        <begin position="998"/>
        <end position="1018"/>
    </location>
</feature>
<dbReference type="InterPro" id="IPR002172">
    <property type="entry name" value="LDrepeatLR_classA_rpt"/>
</dbReference>
<proteinExistence type="predicted"/>
<dbReference type="CDD" id="cd00037">
    <property type="entry name" value="CLECT"/>
    <property type="match status" value="1"/>
</dbReference>
<dbReference type="EMBL" id="JBAMIC010000004">
    <property type="protein sequence ID" value="KAK7107084.1"/>
    <property type="molecule type" value="Genomic_DNA"/>
</dbReference>
<keyword evidence="2" id="KW-1003">Cell membrane</keyword>
<feature type="disulfide bond" evidence="12">
    <location>
        <begin position="471"/>
        <end position="483"/>
    </location>
</feature>
<dbReference type="SMART" id="SM00034">
    <property type="entry name" value="CLECT"/>
    <property type="match status" value="1"/>
</dbReference>
<evidence type="ECO:0000256" key="2">
    <source>
        <dbReference type="ARBA" id="ARBA00022475"/>
    </source>
</evidence>
<keyword evidence="6 13" id="KW-1133">Transmembrane helix</keyword>
<feature type="disulfide bond" evidence="12">
    <location>
        <begin position="451"/>
        <end position="466"/>
    </location>
</feature>
<feature type="transmembrane region" description="Helical" evidence="13">
    <location>
        <begin position="779"/>
        <end position="800"/>
    </location>
</feature>
<evidence type="ECO:0000256" key="4">
    <source>
        <dbReference type="ARBA" id="ARBA00022692"/>
    </source>
</evidence>
<reference evidence="16 17" key="1">
    <citation type="submission" date="2024-02" db="EMBL/GenBank/DDBJ databases">
        <title>Chromosome-scale genome assembly of the rough periwinkle Littorina saxatilis.</title>
        <authorList>
            <person name="De Jode A."/>
            <person name="Faria R."/>
            <person name="Formenti G."/>
            <person name="Sims Y."/>
            <person name="Smith T.P."/>
            <person name="Tracey A."/>
            <person name="Wood J.M.D."/>
            <person name="Zagrodzka Z.B."/>
            <person name="Johannesson K."/>
            <person name="Butlin R.K."/>
            <person name="Leder E.H."/>
        </authorList>
    </citation>
    <scope>NUCLEOTIDE SEQUENCE [LARGE SCALE GENOMIC DNA]</scope>
    <source>
        <strain evidence="16">Snail1</strain>
        <tissue evidence="16">Muscle</tissue>
    </source>
</reference>
<feature type="transmembrane region" description="Helical" evidence="13">
    <location>
        <begin position="916"/>
        <end position="941"/>
    </location>
</feature>
<keyword evidence="11" id="KW-0807">Transducer</keyword>
<dbReference type="GO" id="GO:0009755">
    <property type="term" value="P:hormone-mediated signaling pathway"/>
    <property type="evidence" value="ECO:0007669"/>
    <property type="project" value="TreeGrafter"/>
</dbReference>
<dbReference type="InterPro" id="IPR003591">
    <property type="entry name" value="Leu-rich_rpt_typical-subtyp"/>
</dbReference>
<feature type="transmembrane region" description="Helical" evidence="13">
    <location>
        <begin position="823"/>
        <end position="844"/>
    </location>
</feature>
<keyword evidence="7" id="KW-0297">G-protein coupled receptor</keyword>
<dbReference type="SMART" id="SM00192">
    <property type="entry name" value="LDLa"/>
    <property type="match status" value="5"/>
</dbReference>
<dbReference type="PROSITE" id="PS01209">
    <property type="entry name" value="LDLRA_1"/>
    <property type="match status" value="1"/>
</dbReference>
<dbReference type="Pfam" id="PF00059">
    <property type="entry name" value="Lectin_C"/>
    <property type="match status" value="1"/>
</dbReference>
<evidence type="ECO:0000256" key="11">
    <source>
        <dbReference type="ARBA" id="ARBA00023224"/>
    </source>
</evidence>
<keyword evidence="8 13" id="KW-0472">Membrane</keyword>
<dbReference type="GO" id="GO:0005886">
    <property type="term" value="C:plasma membrane"/>
    <property type="evidence" value="ECO:0007669"/>
    <property type="project" value="UniProtKB-SubCell"/>
</dbReference>
<evidence type="ECO:0008006" key="18">
    <source>
        <dbReference type="Google" id="ProtNLM"/>
    </source>
</evidence>
<feature type="domain" description="G-protein coupled receptors family 1 profile" evidence="15">
    <location>
        <begin position="758"/>
        <end position="1016"/>
    </location>
</feature>
<evidence type="ECO:0000256" key="1">
    <source>
        <dbReference type="ARBA" id="ARBA00004651"/>
    </source>
</evidence>
<dbReference type="GO" id="GO:0007189">
    <property type="term" value="P:adenylate cyclase-activating G protein-coupled receptor signaling pathway"/>
    <property type="evidence" value="ECO:0007669"/>
    <property type="project" value="TreeGrafter"/>
</dbReference>
<keyword evidence="10" id="KW-0675">Receptor</keyword>
<keyword evidence="4 13" id="KW-0812">Transmembrane</keyword>
<evidence type="ECO:0000313" key="16">
    <source>
        <dbReference type="EMBL" id="KAK7107084.1"/>
    </source>
</evidence>
<evidence type="ECO:0000256" key="8">
    <source>
        <dbReference type="ARBA" id="ARBA00023136"/>
    </source>
</evidence>
<dbReference type="PROSITE" id="PS50262">
    <property type="entry name" value="G_PROTEIN_RECEP_F1_2"/>
    <property type="match status" value="1"/>
</dbReference>
<dbReference type="Gene3D" id="3.80.10.10">
    <property type="entry name" value="Ribonuclease Inhibitor"/>
    <property type="match status" value="1"/>
</dbReference>
<dbReference type="CDD" id="cd00112">
    <property type="entry name" value="LDLa"/>
    <property type="match status" value="3"/>
</dbReference>
<keyword evidence="5" id="KW-0677">Repeat</keyword>
<evidence type="ECO:0000256" key="7">
    <source>
        <dbReference type="ARBA" id="ARBA00023040"/>
    </source>
</evidence>
<evidence type="ECO:0000256" key="13">
    <source>
        <dbReference type="SAM" id="Phobius"/>
    </source>
</evidence>
<feature type="transmembrane region" description="Helical" evidence="13">
    <location>
        <begin position="865"/>
        <end position="884"/>
    </location>
</feature>
<feature type="disulfide bond" evidence="12">
    <location>
        <begin position="368"/>
        <end position="383"/>
    </location>
</feature>
<comment type="caution">
    <text evidence="16">The sequence shown here is derived from an EMBL/GenBank/DDBJ whole genome shotgun (WGS) entry which is preliminary data.</text>
</comment>
<dbReference type="SUPFAM" id="SSF57424">
    <property type="entry name" value="LDL receptor-like module"/>
    <property type="match status" value="4"/>
</dbReference>
<comment type="subcellular location">
    <subcellularLocation>
        <location evidence="1">Cell membrane</location>
        <topology evidence="1">Multi-pass membrane protein</topology>
    </subcellularLocation>
</comment>
<dbReference type="SUPFAM" id="SSF56436">
    <property type="entry name" value="C-type lectin-like"/>
    <property type="match status" value="1"/>
</dbReference>
<dbReference type="SMART" id="SM00369">
    <property type="entry name" value="LRR_TYP"/>
    <property type="match status" value="3"/>
</dbReference>
<name>A0AAN9BKY1_9CAEN</name>
<dbReference type="PROSITE" id="PS00237">
    <property type="entry name" value="G_PROTEIN_RECEP_F1_1"/>
    <property type="match status" value="1"/>
</dbReference>
<evidence type="ECO:0000256" key="3">
    <source>
        <dbReference type="ARBA" id="ARBA00022614"/>
    </source>
</evidence>
<dbReference type="InterPro" id="IPR016187">
    <property type="entry name" value="CTDL_fold"/>
</dbReference>
<dbReference type="Gene3D" id="3.10.100.10">
    <property type="entry name" value="Mannose-Binding Protein A, subunit A"/>
    <property type="match status" value="1"/>
</dbReference>
<dbReference type="Pfam" id="PF00001">
    <property type="entry name" value="7tm_1"/>
    <property type="match status" value="1"/>
</dbReference>
<keyword evidence="17" id="KW-1185">Reference proteome</keyword>
<evidence type="ECO:0000256" key="5">
    <source>
        <dbReference type="ARBA" id="ARBA00022737"/>
    </source>
</evidence>
<feature type="transmembrane region" description="Helical" evidence="13">
    <location>
        <begin position="961"/>
        <end position="986"/>
    </location>
</feature>
<keyword evidence="9 12" id="KW-1015">Disulfide bond</keyword>
<dbReference type="SUPFAM" id="SSF52058">
    <property type="entry name" value="L domain-like"/>
    <property type="match status" value="1"/>
</dbReference>
<dbReference type="PANTHER" id="PTHR24372:SF77">
    <property type="entry name" value="G-PROTEIN COUPLED RECEPTORS FAMILY 1 PROFILE DOMAIN-CONTAINING PROTEIN"/>
    <property type="match status" value="1"/>
</dbReference>
<dbReference type="InterPro" id="IPR000276">
    <property type="entry name" value="GPCR_Rhodpsn"/>
</dbReference>
<gene>
    <name evidence="16" type="ORF">V1264_015062</name>
</gene>
<dbReference type="Gene3D" id="1.20.1070.10">
    <property type="entry name" value="Rhodopsin 7-helix transmembrane proteins"/>
    <property type="match status" value="1"/>
</dbReference>
<protein>
    <recommendedName>
        <fullName evidence="18">G-protein coupled receptors family 1 profile domain-containing protein</fullName>
    </recommendedName>
</protein>
<evidence type="ECO:0000313" key="17">
    <source>
        <dbReference type="Proteomes" id="UP001374579"/>
    </source>
</evidence>
<evidence type="ECO:0000259" key="14">
    <source>
        <dbReference type="PROSITE" id="PS50041"/>
    </source>
</evidence>
<accession>A0AAN9BKY1</accession>
<dbReference type="Gene3D" id="4.10.400.10">
    <property type="entry name" value="Low-density Lipoprotein Receptor"/>
    <property type="match status" value="4"/>
</dbReference>
<evidence type="ECO:0000256" key="6">
    <source>
        <dbReference type="ARBA" id="ARBA00022989"/>
    </source>
</evidence>
<organism evidence="16 17">
    <name type="scientific">Littorina saxatilis</name>
    <dbReference type="NCBI Taxonomy" id="31220"/>
    <lineage>
        <taxon>Eukaryota</taxon>
        <taxon>Metazoa</taxon>
        <taxon>Spiralia</taxon>
        <taxon>Lophotrochozoa</taxon>
        <taxon>Mollusca</taxon>
        <taxon>Gastropoda</taxon>
        <taxon>Caenogastropoda</taxon>
        <taxon>Littorinimorpha</taxon>
        <taxon>Littorinoidea</taxon>
        <taxon>Littorinidae</taxon>
        <taxon>Littorina</taxon>
    </lineage>
</organism>
<dbReference type="GO" id="GO:0008528">
    <property type="term" value="F:G protein-coupled peptide receptor activity"/>
    <property type="evidence" value="ECO:0007669"/>
    <property type="project" value="TreeGrafter"/>
</dbReference>
<dbReference type="Pfam" id="PF00057">
    <property type="entry name" value="Ldl_recept_a"/>
    <property type="match status" value="2"/>
</dbReference>
<dbReference type="PROSITE" id="PS50068">
    <property type="entry name" value="LDLRA_2"/>
    <property type="match status" value="3"/>
</dbReference>
<dbReference type="InterPro" id="IPR017452">
    <property type="entry name" value="GPCR_Rhodpsn_7TM"/>
</dbReference>
<dbReference type="InterPro" id="IPR001304">
    <property type="entry name" value="C-type_lectin-like"/>
</dbReference>
<dbReference type="Proteomes" id="UP001374579">
    <property type="component" value="Unassembled WGS sequence"/>
</dbReference>
<dbReference type="PROSITE" id="PS51450">
    <property type="entry name" value="LRR"/>
    <property type="match status" value="2"/>
</dbReference>
<evidence type="ECO:0000256" key="9">
    <source>
        <dbReference type="ARBA" id="ARBA00023157"/>
    </source>
</evidence>
<dbReference type="InterPro" id="IPR023415">
    <property type="entry name" value="LDLR_class-A_CS"/>
</dbReference>
<evidence type="ECO:0000256" key="12">
    <source>
        <dbReference type="PROSITE-ProRule" id="PRU00124"/>
    </source>
</evidence>
<dbReference type="InterPro" id="IPR036055">
    <property type="entry name" value="LDL_receptor-like_sf"/>
</dbReference>
<evidence type="ECO:0000259" key="15">
    <source>
        <dbReference type="PROSITE" id="PS50262"/>
    </source>
</evidence>
<dbReference type="PANTHER" id="PTHR24372">
    <property type="entry name" value="GLYCOPROTEIN HORMONE RECEPTOR"/>
    <property type="match status" value="1"/>
</dbReference>
<feature type="disulfide bond" evidence="12">
    <location>
        <begin position="490"/>
        <end position="505"/>
    </location>
</feature>
<feature type="domain" description="C-type lectin" evidence="14">
    <location>
        <begin position="108"/>
        <end position="197"/>
    </location>
</feature>
<dbReference type="InterPro" id="IPR001611">
    <property type="entry name" value="Leu-rich_rpt"/>
</dbReference>
<evidence type="ECO:0000256" key="10">
    <source>
        <dbReference type="ARBA" id="ARBA00023170"/>
    </source>
</evidence>
<dbReference type="InterPro" id="IPR016186">
    <property type="entry name" value="C-type_lectin-like/link_sf"/>
</dbReference>
<dbReference type="Pfam" id="PF13855">
    <property type="entry name" value="LRR_8"/>
    <property type="match status" value="1"/>
</dbReference>
<comment type="caution">
    <text evidence="12">Lacks conserved residue(s) required for the propagation of feature annotation.</text>
</comment>
<feature type="transmembrane region" description="Helical" evidence="13">
    <location>
        <begin position="741"/>
        <end position="767"/>
    </location>
</feature>